<evidence type="ECO:0000256" key="5">
    <source>
        <dbReference type="SAM" id="MobiDB-lite"/>
    </source>
</evidence>
<reference evidence="7" key="1">
    <citation type="submission" date="2020-05" db="EMBL/GenBank/DDBJ databases">
        <authorList>
            <person name="Chiriac C."/>
            <person name="Salcher M."/>
            <person name="Ghai R."/>
            <person name="Kavagutti S V."/>
        </authorList>
    </citation>
    <scope>NUCLEOTIDE SEQUENCE</scope>
</reference>
<dbReference type="EMBL" id="CAEZYQ010000010">
    <property type="protein sequence ID" value="CAB4743246.1"/>
    <property type="molecule type" value="Genomic_DNA"/>
</dbReference>
<evidence type="ECO:0000256" key="3">
    <source>
        <dbReference type="ARBA" id="ARBA00022989"/>
    </source>
</evidence>
<feature type="region of interest" description="Disordered" evidence="5">
    <location>
        <begin position="1"/>
        <end position="100"/>
    </location>
</feature>
<sequence length="337" mass="35067">MARPHLRRRRPETTDALPSGAPGAAEGTGADTLTEERTPEEERPRPGSWLKRRREADARGSAQGPGTGSGTGTDDAAVPTPDAGPPGGARSSVPPPPAVVRRPVLDATPVLLLRAAHPRQAVVTAVLVTVAAALADRPTRDLGLVLLTVLVGQTLLGWHNDVVDRRRDAQHQRTGKPVADGRLEPGEVWFAITCGVLLVVPLSLSNGLVAGGVYLASLVIAGLGNLVLRTSVLSPVPWAVSFALYPAFLSYGGWGNHDGGSAPQPAMVVLAALLGIGVHFLTALWGLVADHEDGWRYLPLRLGMKLGAARLLALTTTYLALVTAGILVAGTLVGLEA</sequence>
<dbReference type="GO" id="GO:0016020">
    <property type="term" value="C:membrane"/>
    <property type="evidence" value="ECO:0007669"/>
    <property type="project" value="UniProtKB-SubCell"/>
</dbReference>
<dbReference type="Gene3D" id="1.10.357.140">
    <property type="entry name" value="UbiA prenyltransferase"/>
    <property type="match status" value="1"/>
</dbReference>
<evidence type="ECO:0000256" key="2">
    <source>
        <dbReference type="ARBA" id="ARBA00022692"/>
    </source>
</evidence>
<accession>A0A6J6T7Y7</accession>
<dbReference type="InterPro" id="IPR044878">
    <property type="entry name" value="UbiA_sf"/>
</dbReference>
<dbReference type="AlphaFoldDB" id="A0A6J6T7Y7"/>
<protein>
    <submittedName>
        <fullName evidence="7">Unannotated protein</fullName>
    </submittedName>
</protein>
<dbReference type="GO" id="GO:0016765">
    <property type="term" value="F:transferase activity, transferring alkyl or aryl (other than methyl) groups"/>
    <property type="evidence" value="ECO:0007669"/>
    <property type="project" value="InterPro"/>
</dbReference>
<feature type="transmembrane region" description="Helical" evidence="6">
    <location>
        <begin position="309"/>
        <end position="335"/>
    </location>
</feature>
<evidence type="ECO:0000256" key="6">
    <source>
        <dbReference type="SAM" id="Phobius"/>
    </source>
</evidence>
<keyword evidence="2 6" id="KW-0812">Transmembrane</keyword>
<evidence type="ECO:0000256" key="1">
    <source>
        <dbReference type="ARBA" id="ARBA00004141"/>
    </source>
</evidence>
<keyword evidence="4 6" id="KW-0472">Membrane</keyword>
<proteinExistence type="predicted"/>
<comment type="subcellular location">
    <subcellularLocation>
        <location evidence="1">Membrane</location>
        <topology evidence="1">Multi-pass membrane protein</topology>
    </subcellularLocation>
</comment>
<feature type="transmembrane region" description="Helical" evidence="6">
    <location>
        <begin position="266"/>
        <end position="288"/>
    </location>
</feature>
<feature type="transmembrane region" description="Helical" evidence="6">
    <location>
        <begin position="235"/>
        <end position="254"/>
    </location>
</feature>
<organism evidence="7">
    <name type="scientific">freshwater metagenome</name>
    <dbReference type="NCBI Taxonomy" id="449393"/>
    <lineage>
        <taxon>unclassified sequences</taxon>
        <taxon>metagenomes</taxon>
        <taxon>ecological metagenomes</taxon>
    </lineage>
</organism>
<feature type="compositionally biased region" description="Basic and acidic residues" evidence="5">
    <location>
        <begin position="34"/>
        <end position="45"/>
    </location>
</feature>
<dbReference type="InterPro" id="IPR000537">
    <property type="entry name" value="UbiA_prenyltransferase"/>
</dbReference>
<evidence type="ECO:0000256" key="4">
    <source>
        <dbReference type="ARBA" id="ARBA00023136"/>
    </source>
</evidence>
<keyword evidence="3 6" id="KW-1133">Transmembrane helix</keyword>
<dbReference type="Pfam" id="PF01040">
    <property type="entry name" value="UbiA"/>
    <property type="match status" value="1"/>
</dbReference>
<feature type="transmembrane region" description="Helical" evidence="6">
    <location>
        <begin position="210"/>
        <end position="228"/>
    </location>
</feature>
<name>A0A6J6T7Y7_9ZZZZ</name>
<gene>
    <name evidence="7" type="ORF">UFOPK2761_01469</name>
</gene>
<feature type="compositionally biased region" description="Basic residues" evidence="5">
    <location>
        <begin position="1"/>
        <end position="10"/>
    </location>
</feature>
<evidence type="ECO:0000313" key="7">
    <source>
        <dbReference type="EMBL" id="CAB4743246.1"/>
    </source>
</evidence>